<dbReference type="InterPro" id="IPR025322">
    <property type="entry name" value="PADRE_dom"/>
</dbReference>
<dbReference type="KEGG" id="adu:107482149"/>
<reference evidence="2" key="2">
    <citation type="submission" date="2025-08" db="UniProtKB">
        <authorList>
            <consortium name="RefSeq"/>
        </authorList>
    </citation>
    <scope>IDENTIFICATION</scope>
    <source>
        <tissue evidence="2">Whole plant</tissue>
    </source>
</reference>
<reference evidence="1" key="1">
    <citation type="journal article" date="2016" name="Nat. Genet.">
        <title>The genome sequences of Arachis duranensis and Arachis ipaensis, the diploid ancestors of cultivated peanut.</title>
        <authorList>
            <person name="Bertioli D.J."/>
            <person name="Cannon S.B."/>
            <person name="Froenicke L."/>
            <person name="Huang G."/>
            <person name="Farmer A.D."/>
            <person name="Cannon E.K."/>
            <person name="Liu X."/>
            <person name="Gao D."/>
            <person name="Clevenger J."/>
            <person name="Dash S."/>
            <person name="Ren L."/>
            <person name="Moretzsohn M.C."/>
            <person name="Shirasawa K."/>
            <person name="Huang W."/>
            <person name="Vidigal B."/>
            <person name="Abernathy B."/>
            <person name="Chu Y."/>
            <person name="Niederhuth C.E."/>
            <person name="Umale P."/>
            <person name="Araujo A.C."/>
            <person name="Kozik A."/>
            <person name="Kim K.D."/>
            <person name="Burow M.D."/>
            <person name="Varshney R.K."/>
            <person name="Wang X."/>
            <person name="Zhang X."/>
            <person name="Barkley N."/>
            <person name="Guimaraes P.M."/>
            <person name="Isobe S."/>
            <person name="Guo B."/>
            <person name="Liao B."/>
            <person name="Stalker H.T."/>
            <person name="Schmitz R.J."/>
            <person name="Scheffler B.E."/>
            <person name="Leal-Bertioli S.C."/>
            <person name="Xun X."/>
            <person name="Jackson S.A."/>
            <person name="Michelmore R."/>
            <person name="Ozias-Akins P."/>
        </authorList>
    </citation>
    <scope>NUCLEOTIDE SEQUENCE [LARGE SCALE GENOMIC DNA]</scope>
    <source>
        <strain evidence="1">cv. V14167</strain>
    </source>
</reference>
<evidence type="ECO:0000313" key="1">
    <source>
        <dbReference type="Proteomes" id="UP000515211"/>
    </source>
</evidence>
<dbReference type="Pfam" id="PF14009">
    <property type="entry name" value="PADRE"/>
    <property type="match status" value="1"/>
</dbReference>
<gene>
    <name evidence="2" type="primary">LOC107482149</name>
</gene>
<dbReference type="Proteomes" id="UP000515211">
    <property type="component" value="Chromosome 3"/>
</dbReference>
<protein>
    <submittedName>
        <fullName evidence="2">Uncharacterized protein LOC107482149</fullName>
    </submittedName>
</protein>
<keyword evidence="1" id="KW-1185">Reference proteome</keyword>
<dbReference type="PANTHER" id="PTHR33052">
    <property type="entry name" value="DUF4228 DOMAIN PROTEIN-RELATED"/>
    <property type="match status" value="1"/>
</dbReference>
<sequence length="169" mass="18876">MWRMKKSIRGCISCILPCGALEVIRIVHSDGRVEEITARTIKAADVMRAHPKHVLKNPSSPDLLVVPPYADLRRGNIYFLVPLPPNQHAAPADQKLSNPTHTSSSRPHRLTLWKPHLDTISEDTFIHSLFMVNSPPTSSPLIYKVPMHESNCGCDKWLVVPLASCKADM</sequence>
<dbReference type="OrthoDB" id="1856818at2759"/>
<proteinExistence type="predicted"/>
<dbReference type="GeneID" id="107482149"/>
<organism evidence="1 2">
    <name type="scientific">Arachis duranensis</name>
    <name type="common">Wild peanut</name>
    <dbReference type="NCBI Taxonomy" id="130453"/>
    <lineage>
        <taxon>Eukaryota</taxon>
        <taxon>Viridiplantae</taxon>
        <taxon>Streptophyta</taxon>
        <taxon>Embryophyta</taxon>
        <taxon>Tracheophyta</taxon>
        <taxon>Spermatophyta</taxon>
        <taxon>Magnoliopsida</taxon>
        <taxon>eudicotyledons</taxon>
        <taxon>Gunneridae</taxon>
        <taxon>Pentapetalae</taxon>
        <taxon>rosids</taxon>
        <taxon>fabids</taxon>
        <taxon>Fabales</taxon>
        <taxon>Fabaceae</taxon>
        <taxon>Papilionoideae</taxon>
        <taxon>50 kb inversion clade</taxon>
        <taxon>dalbergioids sensu lato</taxon>
        <taxon>Dalbergieae</taxon>
        <taxon>Pterocarpus clade</taxon>
        <taxon>Arachis</taxon>
    </lineage>
</organism>
<dbReference type="RefSeq" id="XP_015958037.1">
    <property type="nucleotide sequence ID" value="XM_016102551.1"/>
</dbReference>
<name>A0A6P4CXU5_ARADU</name>
<dbReference type="AlphaFoldDB" id="A0A6P4CXU5"/>
<evidence type="ECO:0000313" key="2">
    <source>
        <dbReference type="RefSeq" id="XP_015958037.1"/>
    </source>
</evidence>
<accession>A0A6P4CXU5</accession>